<sequence length="341" mass="39355">MGYDYYGILGVKRNCTQSEVKQAYRRLALKYNPQRHENDENLRRIFCLIGEAYEVLVDHKLRAIYDQYGEEGLKRGVPGPPSLDSPLEPYVYHGDPVRTFREFFGTCNPYADLLDYYKQPKPMFESPLGKGYKEKDPAIVRKLSLSLYEIYHGCLKKMKIQRLVFTDETCSELILREKVLTIPIKPGIYPDTEIKFKEEGDQGPTRIPADVIFVTEDRPHEVYARSGLSDLVTTKNVTLQEALCGFTITLTTLDERTLRIPITDIVTPTYQKVIEDEGLPIPVCPKKTKGNLIIKFNIEFPKYLFKKTKKAFADAFKIKEEEEHLYKEMPCGIVYDSVPQK</sequence>
<evidence type="ECO:0000256" key="1">
    <source>
        <dbReference type="ARBA" id="ARBA00023186"/>
    </source>
</evidence>
<proteinExistence type="predicted"/>
<reference evidence="3 4" key="1">
    <citation type="journal article" date="2019" name="Commun. Biol.">
        <title>The bagworm genome reveals a unique fibroin gene that provides high tensile strength.</title>
        <authorList>
            <person name="Kono N."/>
            <person name="Nakamura H."/>
            <person name="Ohtoshi R."/>
            <person name="Tomita M."/>
            <person name="Numata K."/>
            <person name="Arakawa K."/>
        </authorList>
    </citation>
    <scope>NUCLEOTIDE SEQUENCE [LARGE SCALE GENOMIC DNA]</scope>
</reference>
<dbReference type="AlphaFoldDB" id="A0A4C1ZG96"/>
<dbReference type="GO" id="GO:0006457">
    <property type="term" value="P:protein folding"/>
    <property type="evidence" value="ECO:0007669"/>
    <property type="project" value="InterPro"/>
</dbReference>
<dbReference type="GO" id="GO:0051087">
    <property type="term" value="F:protein-folding chaperone binding"/>
    <property type="evidence" value="ECO:0007669"/>
    <property type="project" value="TreeGrafter"/>
</dbReference>
<name>A0A4C1ZG96_EUMVA</name>
<dbReference type="Pfam" id="PF01556">
    <property type="entry name" value="DnaJ_C"/>
    <property type="match status" value="1"/>
</dbReference>
<dbReference type="PROSITE" id="PS50076">
    <property type="entry name" value="DNAJ_2"/>
    <property type="match status" value="1"/>
</dbReference>
<dbReference type="CDD" id="cd06257">
    <property type="entry name" value="DnaJ"/>
    <property type="match status" value="1"/>
</dbReference>
<dbReference type="InterPro" id="IPR018253">
    <property type="entry name" value="DnaJ_domain_CS"/>
</dbReference>
<dbReference type="PRINTS" id="PR00625">
    <property type="entry name" value="JDOMAIN"/>
</dbReference>
<dbReference type="PANTHER" id="PTHR24078:SF519">
    <property type="entry name" value="DNAJ HOMOLOG SUBFAMILY B MEMBER 13"/>
    <property type="match status" value="1"/>
</dbReference>
<dbReference type="GO" id="GO:0051082">
    <property type="term" value="F:unfolded protein binding"/>
    <property type="evidence" value="ECO:0007669"/>
    <property type="project" value="InterPro"/>
</dbReference>
<dbReference type="STRING" id="151549.A0A4C1ZG96"/>
<protein>
    <submittedName>
        <fullName evidence="3">DnaJ homolog subfamily B member 13</fullName>
    </submittedName>
</protein>
<dbReference type="CDD" id="cd10747">
    <property type="entry name" value="DnaJ_C"/>
    <property type="match status" value="1"/>
</dbReference>
<dbReference type="OrthoDB" id="550424at2759"/>
<evidence type="ECO:0000313" key="3">
    <source>
        <dbReference type="EMBL" id="GBP85637.1"/>
    </source>
</evidence>
<accession>A0A4C1ZG96</accession>
<dbReference type="SUPFAM" id="SSF49493">
    <property type="entry name" value="HSP40/DnaJ peptide-binding domain"/>
    <property type="match status" value="2"/>
</dbReference>
<comment type="caution">
    <text evidence="3">The sequence shown here is derived from an EMBL/GenBank/DDBJ whole genome shotgun (WGS) entry which is preliminary data.</text>
</comment>
<gene>
    <name evidence="3" type="primary">DNAJB13</name>
    <name evidence="3" type="ORF">EVAR_102168_1</name>
</gene>
<dbReference type="FunFam" id="1.10.287.110:FF:000106">
    <property type="entry name" value="Putative heat shock protein-like protein"/>
    <property type="match status" value="1"/>
</dbReference>
<keyword evidence="1" id="KW-0143">Chaperone</keyword>
<dbReference type="Pfam" id="PF00226">
    <property type="entry name" value="DnaJ"/>
    <property type="match status" value="1"/>
</dbReference>
<dbReference type="InterPro" id="IPR002939">
    <property type="entry name" value="DnaJ_C"/>
</dbReference>
<organism evidence="3 4">
    <name type="scientific">Eumeta variegata</name>
    <name type="common">Bagworm moth</name>
    <name type="synonym">Eumeta japonica</name>
    <dbReference type="NCBI Taxonomy" id="151549"/>
    <lineage>
        <taxon>Eukaryota</taxon>
        <taxon>Metazoa</taxon>
        <taxon>Ecdysozoa</taxon>
        <taxon>Arthropoda</taxon>
        <taxon>Hexapoda</taxon>
        <taxon>Insecta</taxon>
        <taxon>Pterygota</taxon>
        <taxon>Neoptera</taxon>
        <taxon>Endopterygota</taxon>
        <taxon>Lepidoptera</taxon>
        <taxon>Glossata</taxon>
        <taxon>Ditrysia</taxon>
        <taxon>Tineoidea</taxon>
        <taxon>Psychidae</taxon>
        <taxon>Oiketicinae</taxon>
        <taxon>Eumeta</taxon>
    </lineage>
</organism>
<dbReference type="InterPro" id="IPR008971">
    <property type="entry name" value="HSP40/DnaJ_pept-bd"/>
</dbReference>
<dbReference type="InterPro" id="IPR001623">
    <property type="entry name" value="DnaJ_domain"/>
</dbReference>
<dbReference type="SUPFAM" id="SSF46565">
    <property type="entry name" value="Chaperone J-domain"/>
    <property type="match status" value="1"/>
</dbReference>
<evidence type="ECO:0000313" key="4">
    <source>
        <dbReference type="Proteomes" id="UP000299102"/>
    </source>
</evidence>
<dbReference type="PANTHER" id="PTHR24078">
    <property type="entry name" value="DNAJ HOMOLOG SUBFAMILY C MEMBER"/>
    <property type="match status" value="1"/>
</dbReference>
<dbReference type="Gene3D" id="1.10.287.110">
    <property type="entry name" value="DnaJ domain"/>
    <property type="match status" value="1"/>
</dbReference>
<dbReference type="SMART" id="SM00271">
    <property type="entry name" value="DnaJ"/>
    <property type="match status" value="1"/>
</dbReference>
<keyword evidence="4" id="KW-1185">Reference proteome</keyword>
<evidence type="ECO:0000259" key="2">
    <source>
        <dbReference type="PROSITE" id="PS50076"/>
    </source>
</evidence>
<dbReference type="EMBL" id="BGZK01001750">
    <property type="protein sequence ID" value="GBP85637.1"/>
    <property type="molecule type" value="Genomic_DNA"/>
</dbReference>
<dbReference type="PROSITE" id="PS00636">
    <property type="entry name" value="DNAJ_1"/>
    <property type="match status" value="1"/>
</dbReference>
<dbReference type="InterPro" id="IPR051339">
    <property type="entry name" value="DnaJ_subfamily_B"/>
</dbReference>
<dbReference type="FunFam" id="2.60.260.20:FF:000006">
    <property type="entry name" value="DnaJ subfamily B member 13"/>
    <property type="match status" value="1"/>
</dbReference>
<dbReference type="InterPro" id="IPR036869">
    <property type="entry name" value="J_dom_sf"/>
</dbReference>
<dbReference type="Proteomes" id="UP000299102">
    <property type="component" value="Unassembled WGS sequence"/>
</dbReference>
<dbReference type="FunFam" id="2.60.260.20:FF:000002">
    <property type="entry name" value="Dnaj homolog subfamily b member"/>
    <property type="match status" value="1"/>
</dbReference>
<dbReference type="GO" id="GO:0005829">
    <property type="term" value="C:cytosol"/>
    <property type="evidence" value="ECO:0007669"/>
    <property type="project" value="TreeGrafter"/>
</dbReference>
<dbReference type="Gene3D" id="2.60.260.20">
    <property type="entry name" value="Urease metallochaperone UreE, N-terminal domain"/>
    <property type="match status" value="2"/>
</dbReference>
<feature type="domain" description="J" evidence="2">
    <location>
        <begin position="4"/>
        <end position="69"/>
    </location>
</feature>